<reference evidence="2 3" key="1">
    <citation type="journal article" date="2018" name="Nat. Ecol. Evol.">
        <title>Shark genomes provide insights into elasmobranch evolution and the origin of vertebrates.</title>
        <authorList>
            <person name="Hara Y"/>
            <person name="Yamaguchi K"/>
            <person name="Onimaru K"/>
            <person name="Kadota M"/>
            <person name="Koyanagi M"/>
            <person name="Keeley SD"/>
            <person name="Tatsumi K"/>
            <person name="Tanaka K"/>
            <person name="Motone F"/>
            <person name="Kageyama Y"/>
            <person name="Nozu R"/>
            <person name="Adachi N"/>
            <person name="Nishimura O"/>
            <person name="Nakagawa R"/>
            <person name="Tanegashima C"/>
            <person name="Kiyatake I"/>
            <person name="Matsumoto R"/>
            <person name="Murakumo K"/>
            <person name="Nishida K"/>
            <person name="Terakita A"/>
            <person name="Kuratani S"/>
            <person name="Sato K"/>
            <person name="Hyodo S Kuraku.S."/>
        </authorList>
    </citation>
    <scope>NUCLEOTIDE SEQUENCE [LARGE SCALE GENOMIC DNA]</scope>
</reference>
<accession>A0A401TGR1</accession>
<feature type="region of interest" description="Disordered" evidence="1">
    <location>
        <begin position="72"/>
        <end position="99"/>
    </location>
</feature>
<sequence length="99" mass="10438">MVWPRVPGASLCSGVPPTLNDDPFPPGPCRSAAGTQEAWARLTWGLPPLPGLPNDRERSSFPRVWSNRVLPAPASGQKAVSVPETGNAAASEGRDQRPA</sequence>
<name>A0A401TGR1_CHIPU</name>
<protein>
    <submittedName>
        <fullName evidence="2">Uncharacterized protein</fullName>
    </submittedName>
</protein>
<gene>
    <name evidence="2" type="ORF">chiPu_0025535</name>
</gene>
<proteinExistence type="predicted"/>
<dbReference type="EMBL" id="BEZZ01060574">
    <property type="protein sequence ID" value="GCC41829.1"/>
    <property type="molecule type" value="Genomic_DNA"/>
</dbReference>
<comment type="caution">
    <text evidence="2">The sequence shown here is derived from an EMBL/GenBank/DDBJ whole genome shotgun (WGS) entry which is preliminary data.</text>
</comment>
<evidence type="ECO:0000313" key="2">
    <source>
        <dbReference type="EMBL" id="GCC41829.1"/>
    </source>
</evidence>
<evidence type="ECO:0000256" key="1">
    <source>
        <dbReference type="SAM" id="MobiDB-lite"/>
    </source>
</evidence>
<dbReference type="Proteomes" id="UP000287033">
    <property type="component" value="Unassembled WGS sequence"/>
</dbReference>
<keyword evidence="3" id="KW-1185">Reference proteome</keyword>
<organism evidence="2 3">
    <name type="scientific">Chiloscyllium punctatum</name>
    <name type="common">Brownbanded bambooshark</name>
    <name type="synonym">Hemiscyllium punctatum</name>
    <dbReference type="NCBI Taxonomy" id="137246"/>
    <lineage>
        <taxon>Eukaryota</taxon>
        <taxon>Metazoa</taxon>
        <taxon>Chordata</taxon>
        <taxon>Craniata</taxon>
        <taxon>Vertebrata</taxon>
        <taxon>Chondrichthyes</taxon>
        <taxon>Elasmobranchii</taxon>
        <taxon>Galeomorphii</taxon>
        <taxon>Galeoidea</taxon>
        <taxon>Orectolobiformes</taxon>
        <taxon>Hemiscylliidae</taxon>
        <taxon>Chiloscyllium</taxon>
    </lineage>
</organism>
<evidence type="ECO:0000313" key="3">
    <source>
        <dbReference type="Proteomes" id="UP000287033"/>
    </source>
</evidence>
<dbReference type="AlphaFoldDB" id="A0A401TGR1"/>